<evidence type="ECO:0000256" key="1">
    <source>
        <dbReference type="SAM" id="Coils"/>
    </source>
</evidence>
<dbReference type="Pfam" id="PF10737">
    <property type="entry name" value="GerPC"/>
    <property type="match status" value="1"/>
</dbReference>
<proteinExistence type="predicted"/>
<accession>A0A841RIX9</accession>
<keyword evidence="1" id="KW-0175">Coiled coil</keyword>
<keyword evidence="3" id="KW-1185">Reference proteome</keyword>
<comment type="caution">
    <text evidence="2">The sequence shown here is derived from an EMBL/GenBank/DDBJ whole genome shotgun (WGS) entry which is preliminary data.</text>
</comment>
<evidence type="ECO:0000313" key="3">
    <source>
        <dbReference type="Proteomes" id="UP000572212"/>
    </source>
</evidence>
<dbReference type="EMBL" id="JACHON010000004">
    <property type="protein sequence ID" value="MBB6512631.1"/>
    <property type="molecule type" value="Genomic_DNA"/>
</dbReference>
<feature type="coiled-coil region" evidence="1">
    <location>
        <begin position="10"/>
        <end position="37"/>
    </location>
</feature>
<dbReference type="InterPro" id="IPR019673">
    <property type="entry name" value="Spore_germination_GerPC"/>
</dbReference>
<evidence type="ECO:0000313" key="2">
    <source>
        <dbReference type="EMBL" id="MBB6512631.1"/>
    </source>
</evidence>
<gene>
    <name evidence="2" type="ORF">GGQ92_001417</name>
</gene>
<protein>
    <submittedName>
        <fullName evidence="2">Spore germination protein PC</fullName>
    </submittedName>
</protein>
<sequence length="174" mass="20897">MDYQLLLHYMKQLEQQIIILNQNIESLQTRIDQLENQESRRTSIEKIEYNFDQLKIEQLDGMLQIGLSPEQLKQLDEFTVPTPTNDPSSQIEKDLQEYTENHLSSFIKHLEEKYKHPLTDEQRRILLDDVQSQLKERVAFHLKSYDRISFNEEKITDSIIQEIEKGIDKWFHNH</sequence>
<dbReference type="AlphaFoldDB" id="A0A841RIX9"/>
<organism evidence="2 3">
    <name type="scientific">Gracilibacillus halotolerans</name>
    <dbReference type="NCBI Taxonomy" id="74386"/>
    <lineage>
        <taxon>Bacteria</taxon>
        <taxon>Bacillati</taxon>
        <taxon>Bacillota</taxon>
        <taxon>Bacilli</taxon>
        <taxon>Bacillales</taxon>
        <taxon>Bacillaceae</taxon>
        <taxon>Gracilibacillus</taxon>
    </lineage>
</organism>
<name>A0A841RIX9_9BACI</name>
<dbReference type="Proteomes" id="UP000572212">
    <property type="component" value="Unassembled WGS sequence"/>
</dbReference>
<reference evidence="2 3" key="1">
    <citation type="submission" date="2020-08" db="EMBL/GenBank/DDBJ databases">
        <title>Genomic Encyclopedia of Type Strains, Phase IV (KMG-IV): sequencing the most valuable type-strain genomes for metagenomic binning, comparative biology and taxonomic classification.</title>
        <authorList>
            <person name="Goeker M."/>
        </authorList>
    </citation>
    <scope>NUCLEOTIDE SEQUENCE [LARGE SCALE GENOMIC DNA]</scope>
    <source>
        <strain evidence="2 3">DSM 11805</strain>
    </source>
</reference>
<dbReference type="RefSeq" id="WP_184246202.1">
    <property type="nucleotide sequence ID" value="NZ_BAAACU010000028.1"/>
</dbReference>